<sequence>MHAAGLVLHPQRDSAAAVEAVLGWAAKRGVEILGISDEIQRLRCEATPVSAEELGRRADLVVSLGGDGTMLRAMRLADGERAPVLGVNLGKLGFLAEVDVPDLPAALSAIDAREFTVEPRLAVDAVFSGGKVTAFNDIAVVRIPGEGSARVAVRVAGQPFVSYAADAVIVATPTGSTAYSFSAGGPITSPSVEAVLVTPAAPHSAYSRGVVLSVHDDVDLDLLPSSGRLAVEVDGMVAGYVEPGERVSLKARPGAARVVRLGMTTFYQRARRKLRLTDSAELG</sequence>
<evidence type="ECO:0000256" key="1">
    <source>
        <dbReference type="ARBA" id="ARBA00022679"/>
    </source>
</evidence>
<dbReference type="EC" id="2.7.1.23" evidence="6"/>
<dbReference type="GO" id="GO:0005524">
    <property type="term" value="F:ATP binding"/>
    <property type="evidence" value="ECO:0007669"/>
    <property type="project" value="UniProtKB-KW"/>
</dbReference>
<evidence type="ECO:0000256" key="5">
    <source>
        <dbReference type="ARBA" id="ARBA00047925"/>
    </source>
</evidence>
<keyword evidence="6" id="KW-0067">ATP-binding</keyword>
<feature type="binding site" evidence="6">
    <location>
        <begin position="136"/>
        <end position="137"/>
    </location>
    <ligand>
        <name>NAD(+)</name>
        <dbReference type="ChEBI" id="CHEBI:57540"/>
    </ligand>
</feature>
<dbReference type="GO" id="GO:0046872">
    <property type="term" value="F:metal ion binding"/>
    <property type="evidence" value="ECO:0007669"/>
    <property type="project" value="UniProtKB-UniRule"/>
</dbReference>
<proteinExistence type="inferred from homology"/>
<gene>
    <name evidence="6" type="primary">nadK</name>
    <name evidence="7" type="ORF">C8D88_110217</name>
</gene>
<dbReference type="InterPro" id="IPR017437">
    <property type="entry name" value="ATP-NAD_kinase_PpnK-typ_C"/>
</dbReference>
<feature type="binding site" evidence="6">
    <location>
        <position position="201"/>
    </location>
    <ligand>
        <name>NAD(+)</name>
        <dbReference type="ChEBI" id="CHEBI:57540"/>
    </ligand>
</feature>
<dbReference type="RefSeq" id="WP_170155152.1">
    <property type="nucleotide sequence ID" value="NZ_QGHB01000010.1"/>
</dbReference>
<dbReference type="Pfam" id="PF20143">
    <property type="entry name" value="NAD_kinase_C"/>
    <property type="match status" value="1"/>
</dbReference>
<dbReference type="Pfam" id="PF01513">
    <property type="entry name" value="NAD_kinase"/>
    <property type="match status" value="1"/>
</dbReference>
<evidence type="ECO:0000313" key="8">
    <source>
        <dbReference type="Proteomes" id="UP000246005"/>
    </source>
</evidence>
<comment type="subcellular location">
    <subcellularLocation>
        <location evidence="6">Cytoplasm</location>
    </subcellularLocation>
</comment>
<dbReference type="InterPro" id="IPR002504">
    <property type="entry name" value="NADK"/>
</dbReference>
<comment type="caution">
    <text evidence="7">The sequence shown here is derived from an EMBL/GenBank/DDBJ whole genome shotgun (WGS) entry which is preliminary data.</text>
</comment>
<evidence type="ECO:0000256" key="2">
    <source>
        <dbReference type="ARBA" id="ARBA00022777"/>
    </source>
</evidence>
<dbReference type="EMBL" id="QGHB01000010">
    <property type="protein sequence ID" value="PWK83761.1"/>
    <property type="molecule type" value="Genomic_DNA"/>
</dbReference>
<reference evidence="7 8" key="1">
    <citation type="submission" date="2018-05" db="EMBL/GenBank/DDBJ databases">
        <title>Genomic Encyclopedia of Type Strains, Phase IV (KMG-IV): sequencing the most valuable type-strain genomes for metagenomic binning, comparative biology and taxonomic classification.</title>
        <authorList>
            <person name="Goeker M."/>
        </authorList>
    </citation>
    <scope>NUCLEOTIDE SEQUENCE [LARGE SCALE GENOMIC DNA]</scope>
    <source>
        <strain evidence="7 8">DSM 45480</strain>
    </source>
</reference>
<keyword evidence="3 6" id="KW-0521">NADP</keyword>
<evidence type="ECO:0000256" key="6">
    <source>
        <dbReference type="HAMAP-Rule" id="MF_00361"/>
    </source>
</evidence>
<keyword evidence="2 6" id="KW-0418">Kinase</keyword>
<dbReference type="SUPFAM" id="SSF111331">
    <property type="entry name" value="NAD kinase/diacylglycerol kinase-like"/>
    <property type="match status" value="1"/>
</dbReference>
<dbReference type="GO" id="GO:0003951">
    <property type="term" value="F:NAD+ kinase activity"/>
    <property type="evidence" value="ECO:0007669"/>
    <property type="project" value="UniProtKB-UniRule"/>
</dbReference>
<comment type="catalytic activity">
    <reaction evidence="5 6">
        <text>NAD(+) + ATP = ADP + NADP(+) + H(+)</text>
        <dbReference type="Rhea" id="RHEA:18629"/>
        <dbReference type="ChEBI" id="CHEBI:15378"/>
        <dbReference type="ChEBI" id="CHEBI:30616"/>
        <dbReference type="ChEBI" id="CHEBI:57540"/>
        <dbReference type="ChEBI" id="CHEBI:58349"/>
        <dbReference type="ChEBI" id="CHEBI:456216"/>
        <dbReference type="EC" id="2.7.1.23"/>
    </reaction>
</comment>
<feature type="active site" description="Proton acceptor" evidence="6">
    <location>
        <position position="67"/>
    </location>
</feature>
<comment type="caution">
    <text evidence="6">Lacks conserved residue(s) required for the propagation of feature annotation.</text>
</comment>
<dbReference type="Gene3D" id="2.60.200.30">
    <property type="entry name" value="Probable inorganic polyphosphate/atp-NAD kinase, domain 2"/>
    <property type="match status" value="1"/>
</dbReference>
<dbReference type="InterPro" id="IPR017438">
    <property type="entry name" value="ATP-NAD_kinase_N"/>
</dbReference>
<dbReference type="HAMAP" id="MF_00361">
    <property type="entry name" value="NAD_kinase"/>
    <property type="match status" value="1"/>
</dbReference>
<comment type="function">
    <text evidence="6">Involved in the regulation of the intracellular balance of NAD and NADP, and is a key enzyme in the biosynthesis of NADP. Catalyzes specifically the phosphorylation on 2'-hydroxyl of the adenosine moiety of NAD to yield NADP.</text>
</comment>
<name>A0A316HR26_9PSEU</name>
<dbReference type="InterPro" id="IPR016064">
    <property type="entry name" value="NAD/diacylglycerol_kinase_sf"/>
</dbReference>
<feature type="binding site" evidence="6">
    <location>
        <begin position="67"/>
        <end position="68"/>
    </location>
    <ligand>
        <name>NAD(+)</name>
        <dbReference type="ChEBI" id="CHEBI:57540"/>
    </ligand>
</feature>
<dbReference type="GO" id="GO:0006741">
    <property type="term" value="P:NADP+ biosynthetic process"/>
    <property type="evidence" value="ECO:0007669"/>
    <property type="project" value="UniProtKB-UniRule"/>
</dbReference>
<evidence type="ECO:0000256" key="4">
    <source>
        <dbReference type="ARBA" id="ARBA00023027"/>
    </source>
</evidence>
<feature type="binding site" evidence="6">
    <location>
        <begin position="177"/>
        <end position="182"/>
    </location>
    <ligand>
        <name>NAD(+)</name>
        <dbReference type="ChEBI" id="CHEBI:57540"/>
    </ligand>
</feature>
<accession>A0A316HR26</accession>
<feature type="binding site" evidence="6">
    <location>
        <position position="72"/>
    </location>
    <ligand>
        <name>NAD(+)</name>
        <dbReference type="ChEBI" id="CHEBI:57540"/>
    </ligand>
</feature>
<comment type="similarity">
    <text evidence="6">Belongs to the NAD kinase family.</text>
</comment>
<comment type="cofactor">
    <cofactor evidence="6">
        <name>a divalent metal cation</name>
        <dbReference type="ChEBI" id="CHEBI:60240"/>
    </cofactor>
</comment>
<keyword evidence="1 6" id="KW-0808">Transferase</keyword>
<evidence type="ECO:0000256" key="3">
    <source>
        <dbReference type="ARBA" id="ARBA00022857"/>
    </source>
</evidence>
<dbReference type="GO" id="GO:0005737">
    <property type="term" value="C:cytoplasm"/>
    <property type="evidence" value="ECO:0007669"/>
    <property type="project" value="UniProtKB-SubCell"/>
</dbReference>
<dbReference type="Proteomes" id="UP000246005">
    <property type="component" value="Unassembled WGS sequence"/>
</dbReference>
<evidence type="ECO:0000313" key="7">
    <source>
        <dbReference type="EMBL" id="PWK83761.1"/>
    </source>
</evidence>
<dbReference type="GO" id="GO:0019674">
    <property type="term" value="P:NAD+ metabolic process"/>
    <property type="evidence" value="ECO:0007669"/>
    <property type="project" value="InterPro"/>
</dbReference>
<organism evidence="7 8">
    <name type="scientific">Lentzea atacamensis</name>
    <dbReference type="NCBI Taxonomy" id="531938"/>
    <lineage>
        <taxon>Bacteria</taxon>
        <taxon>Bacillati</taxon>
        <taxon>Actinomycetota</taxon>
        <taxon>Actinomycetes</taxon>
        <taxon>Pseudonocardiales</taxon>
        <taxon>Pseudonocardiaceae</taxon>
        <taxon>Lentzea</taxon>
    </lineage>
</organism>
<keyword evidence="4 6" id="KW-0520">NAD</keyword>
<dbReference type="AlphaFoldDB" id="A0A316HR26"/>
<dbReference type="GO" id="GO:0051287">
    <property type="term" value="F:NAD binding"/>
    <property type="evidence" value="ECO:0007669"/>
    <property type="project" value="UniProtKB-ARBA"/>
</dbReference>
<feature type="binding site" evidence="6">
    <location>
        <position position="166"/>
    </location>
    <ligand>
        <name>NAD(+)</name>
        <dbReference type="ChEBI" id="CHEBI:57540"/>
    </ligand>
</feature>
<dbReference type="PANTHER" id="PTHR20275:SF0">
    <property type="entry name" value="NAD KINASE"/>
    <property type="match status" value="1"/>
</dbReference>
<keyword evidence="6" id="KW-0963">Cytoplasm</keyword>
<keyword evidence="6" id="KW-0547">Nucleotide-binding</keyword>
<dbReference type="Gene3D" id="3.40.50.10330">
    <property type="entry name" value="Probable inorganic polyphosphate/atp-NAD kinase, domain 1"/>
    <property type="match status" value="1"/>
</dbReference>
<dbReference type="PANTHER" id="PTHR20275">
    <property type="entry name" value="NAD KINASE"/>
    <property type="match status" value="1"/>
</dbReference>
<protein>
    <recommendedName>
        <fullName evidence="6">NAD kinase</fullName>
        <ecNumber evidence="6">2.7.1.23</ecNumber>
    </recommendedName>
    <alternativeName>
        <fullName evidence="6">ATP-dependent NAD kinase</fullName>
    </alternativeName>
</protein>